<accession>A0ABU6J1I9</accession>
<dbReference type="CDD" id="cd00093">
    <property type="entry name" value="HTH_XRE"/>
    <property type="match status" value="1"/>
</dbReference>
<dbReference type="Gene3D" id="1.10.10.2910">
    <property type="match status" value="1"/>
</dbReference>
<comment type="caution">
    <text evidence="3">The sequence shown here is derived from an EMBL/GenBank/DDBJ whole genome shotgun (WGS) entry which is preliminary data.</text>
</comment>
<dbReference type="InterPro" id="IPR010359">
    <property type="entry name" value="IrrE_HExxH"/>
</dbReference>
<keyword evidence="4" id="KW-1185">Reference proteome</keyword>
<dbReference type="PROSITE" id="PS50943">
    <property type="entry name" value="HTH_CROC1"/>
    <property type="match status" value="1"/>
</dbReference>
<feature type="domain" description="HTH cro/C1-type" evidence="2">
    <location>
        <begin position="15"/>
        <end position="70"/>
    </location>
</feature>
<dbReference type="InterPro" id="IPR001387">
    <property type="entry name" value="Cro/C1-type_HTH"/>
</dbReference>
<dbReference type="Pfam" id="PF06114">
    <property type="entry name" value="Peptidase_M78"/>
    <property type="match status" value="1"/>
</dbReference>
<gene>
    <name evidence="3" type="ORF">VJ920_10150</name>
</gene>
<dbReference type="EMBL" id="JAYMFH010000016">
    <property type="protein sequence ID" value="MEC4295672.1"/>
    <property type="molecule type" value="Genomic_DNA"/>
</dbReference>
<organism evidence="3 4">
    <name type="scientific">Adlercreutzia shanghongiae</name>
    <dbReference type="NCBI Taxonomy" id="3111773"/>
    <lineage>
        <taxon>Bacteria</taxon>
        <taxon>Bacillati</taxon>
        <taxon>Actinomycetota</taxon>
        <taxon>Coriobacteriia</taxon>
        <taxon>Eggerthellales</taxon>
        <taxon>Eggerthellaceae</taxon>
        <taxon>Adlercreutzia</taxon>
    </lineage>
</organism>
<name>A0ABU6J1I9_9ACTN</name>
<proteinExistence type="inferred from homology"/>
<protein>
    <submittedName>
        <fullName evidence="3">Helix-turn-helix domain-containing protein</fullName>
    </submittedName>
</protein>
<evidence type="ECO:0000259" key="2">
    <source>
        <dbReference type="PROSITE" id="PS50943"/>
    </source>
</evidence>
<dbReference type="InterPro" id="IPR010982">
    <property type="entry name" value="Lambda_DNA-bd_dom_sf"/>
</dbReference>
<dbReference type="SUPFAM" id="SSF47413">
    <property type="entry name" value="lambda repressor-like DNA-binding domains"/>
    <property type="match status" value="1"/>
</dbReference>
<evidence type="ECO:0000313" key="4">
    <source>
        <dbReference type="Proteomes" id="UP001343724"/>
    </source>
</evidence>
<dbReference type="RefSeq" id="WP_326455068.1">
    <property type="nucleotide sequence ID" value="NZ_JAYMFH010000016.1"/>
</dbReference>
<evidence type="ECO:0000313" key="3">
    <source>
        <dbReference type="EMBL" id="MEC4295672.1"/>
    </source>
</evidence>
<dbReference type="Proteomes" id="UP001343724">
    <property type="component" value="Unassembled WGS sequence"/>
</dbReference>
<dbReference type="SMART" id="SM00530">
    <property type="entry name" value="HTH_XRE"/>
    <property type="match status" value="1"/>
</dbReference>
<reference evidence="3 4" key="1">
    <citation type="submission" date="2024-01" db="EMBL/GenBank/DDBJ databases">
        <title>novel species in genus Adlercreutzia.</title>
        <authorList>
            <person name="Liu X."/>
        </authorList>
    </citation>
    <scope>NUCLEOTIDE SEQUENCE [LARGE SCALE GENOMIC DNA]</scope>
    <source>
        <strain evidence="3 4">R22</strain>
    </source>
</reference>
<comment type="similarity">
    <text evidence="1">Belongs to the short-chain fatty acyl-CoA assimilation regulator (ScfR) family.</text>
</comment>
<dbReference type="Pfam" id="PF01381">
    <property type="entry name" value="HTH_3"/>
    <property type="match status" value="1"/>
</dbReference>
<evidence type="ECO:0000256" key="1">
    <source>
        <dbReference type="ARBA" id="ARBA00007227"/>
    </source>
</evidence>
<sequence>MHETDNFIIHTGSIIQEYLKAHNVSQKDAAKLMGTTTKHLSNIIRGKSALTTEMAIALENAIPDVPASYWINYEGRYQEYKAKCPTYKKIPADKLALYKKRFRFKDVFKGTDLSDLEMAGKMLAILDIESFEDFLPSCQTQAAFLRDKGEDEAVEIWIRLCLSEIDGQNPHDLADFDIDAIEDWLPTLRDLSLNSDTRQSLEDCRYVLNQMGIRLVFHESLPGSGVRGASLMHGNAPAILYSGRFKTHDQVWFTIAHELGHIRNGDIEGGALVAFEDTYDEDSDRESTANAFARKLFLTDEEYSIIQSEIAKTNDGELVSTILRLAAKHKVHPGILSGRLARDGNVTYPQVSRLRS</sequence>
<dbReference type="Gene3D" id="1.10.260.40">
    <property type="entry name" value="lambda repressor-like DNA-binding domains"/>
    <property type="match status" value="1"/>
</dbReference>